<dbReference type="PANTHER" id="PTHR44675:SF1">
    <property type="entry name" value="P21-ACTIVATED PROTEIN KINASE-INTERACTING PROTEIN 1"/>
    <property type="match status" value="1"/>
</dbReference>
<dbReference type="AlphaFoldDB" id="A0A7S2EVJ5"/>
<protein>
    <recommendedName>
        <fullName evidence="3">Anaphase-promoting complex subunit 4 WD40 domain-containing protein</fullName>
    </recommendedName>
</protein>
<evidence type="ECO:0000256" key="1">
    <source>
        <dbReference type="SAM" id="MobiDB-lite"/>
    </source>
</evidence>
<dbReference type="Gene3D" id="2.130.10.10">
    <property type="entry name" value="YVTN repeat-like/Quinoprotein amine dehydrogenase"/>
    <property type="match status" value="1"/>
</dbReference>
<dbReference type="Pfam" id="PF00400">
    <property type="entry name" value="WD40"/>
    <property type="match status" value="1"/>
</dbReference>
<feature type="compositionally biased region" description="Basic and acidic residues" evidence="1">
    <location>
        <begin position="43"/>
        <end position="54"/>
    </location>
</feature>
<dbReference type="EMBL" id="HBGN01039252">
    <property type="protein sequence ID" value="CAD9357668.1"/>
    <property type="molecule type" value="Transcribed_RNA"/>
</dbReference>
<accession>A0A7S2EVJ5</accession>
<feature type="region of interest" description="Disordered" evidence="1">
    <location>
        <begin position="336"/>
        <end position="369"/>
    </location>
</feature>
<feature type="compositionally biased region" description="Acidic residues" evidence="1">
    <location>
        <begin position="351"/>
        <end position="369"/>
    </location>
</feature>
<dbReference type="InterPro" id="IPR001680">
    <property type="entry name" value="WD40_rpt"/>
</dbReference>
<evidence type="ECO:0000313" key="2">
    <source>
        <dbReference type="EMBL" id="CAD9357668.1"/>
    </source>
</evidence>
<proteinExistence type="predicted"/>
<sequence>MSFALAAHEGSVRCLSVASAHVTTASASAQLSESNNKKRKRKQQEQENGTKEMIVEPGSMLSGGYDESIRIFHLHKHAEAGEFRSPSNLGTPTCSSFAPPSNSTVPSTHALVGLTSGKILLYRKKDWQVQHVLSGHEEKSGGVSCIAVHPSGKMALSGGVGDGRIVLWDLTKGRLAFVTKLPPLSSSKRTSGGRDVCIGHVCWSDDGNRYAFCRSNRVSVKDVGSGEDLLDVELPSRVNQVAFVGGEEGMFVAVACDDGSLPLLGVGNLSDSEEEAQERRAIMAIEPVDRLVAGEERFKCIESVKGGSGFLVVTANSGGVISVMDLEGGARMMLADDNDEEEEGKKKSDADSDDDEDVSSDEEEEDEDVAVEILESVRVGTGARVTNIAVWSYDDPSSKSLYDDDFKQLDAEDEVEEEKSESEEEEEEEEEEPTKGKTQMISTGKGRGNEIEMDQEALAKARELVSQAKKRQEKKKKQKKKKKKKET</sequence>
<dbReference type="InterPro" id="IPR036322">
    <property type="entry name" value="WD40_repeat_dom_sf"/>
</dbReference>
<reference evidence="2" key="1">
    <citation type="submission" date="2021-01" db="EMBL/GenBank/DDBJ databases">
        <authorList>
            <person name="Corre E."/>
            <person name="Pelletier E."/>
            <person name="Niang G."/>
            <person name="Scheremetjew M."/>
            <person name="Finn R."/>
            <person name="Kale V."/>
            <person name="Holt S."/>
            <person name="Cochrane G."/>
            <person name="Meng A."/>
            <person name="Brown T."/>
            <person name="Cohen L."/>
        </authorList>
    </citation>
    <scope>NUCLEOTIDE SEQUENCE</scope>
    <source>
        <strain evidence="2">Pop2</strain>
    </source>
</reference>
<feature type="region of interest" description="Disordered" evidence="1">
    <location>
        <begin position="27"/>
        <end position="59"/>
    </location>
</feature>
<feature type="compositionally biased region" description="Basic residues" evidence="1">
    <location>
        <begin position="468"/>
        <end position="487"/>
    </location>
</feature>
<gene>
    <name evidence="2" type="ORF">DBRI1063_LOCUS25118</name>
</gene>
<dbReference type="InterPro" id="IPR051959">
    <property type="entry name" value="PAK1-Kinase_Regulator"/>
</dbReference>
<evidence type="ECO:0008006" key="3">
    <source>
        <dbReference type="Google" id="ProtNLM"/>
    </source>
</evidence>
<name>A0A7S2EVJ5_9STRA</name>
<feature type="region of interest" description="Disordered" evidence="1">
    <location>
        <begin position="394"/>
        <end position="487"/>
    </location>
</feature>
<dbReference type="InterPro" id="IPR015943">
    <property type="entry name" value="WD40/YVTN_repeat-like_dom_sf"/>
</dbReference>
<dbReference type="PANTHER" id="PTHR44675">
    <property type="entry name" value="PAK1 INTERACTING PROTEIN 1"/>
    <property type="match status" value="1"/>
</dbReference>
<organism evidence="2">
    <name type="scientific">Ditylum brightwellii</name>
    <dbReference type="NCBI Taxonomy" id="49249"/>
    <lineage>
        <taxon>Eukaryota</taxon>
        <taxon>Sar</taxon>
        <taxon>Stramenopiles</taxon>
        <taxon>Ochrophyta</taxon>
        <taxon>Bacillariophyta</taxon>
        <taxon>Mediophyceae</taxon>
        <taxon>Lithodesmiophycidae</taxon>
        <taxon>Lithodesmiales</taxon>
        <taxon>Lithodesmiaceae</taxon>
        <taxon>Ditylum</taxon>
    </lineage>
</organism>
<feature type="compositionally biased region" description="Basic and acidic residues" evidence="1">
    <location>
        <begin position="401"/>
        <end position="410"/>
    </location>
</feature>
<dbReference type="SUPFAM" id="SSF50978">
    <property type="entry name" value="WD40 repeat-like"/>
    <property type="match status" value="1"/>
</dbReference>
<dbReference type="SMART" id="SM00320">
    <property type="entry name" value="WD40"/>
    <property type="match status" value="1"/>
</dbReference>
<feature type="compositionally biased region" description="Acidic residues" evidence="1">
    <location>
        <begin position="411"/>
        <end position="432"/>
    </location>
</feature>